<reference evidence="2" key="1">
    <citation type="submission" date="2019-08" db="EMBL/GenBank/DDBJ databases">
        <title>The genome of the North American firefly Photinus pyralis.</title>
        <authorList>
            <consortium name="Photinus pyralis genome working group"/>
            <person name="Fallon T.R."/>
            <person name="Sander Lower S.E."/>
            <person name="Weng J.-K."/>
        </authorList>
    </citation>
    <scope>NUCLEOTIDE SEQUENCE</scope>
    <source>
        <strain evidence="2">TRF0915ILg1</strain>
        <tissue evidence="2">Whole body</tissue>
    </source>
</reference>
<organism evidence="2 3">
    <name type="scientific">Ignelater luminosus</name>
    <name type="common">Cucubano</name>
    <name type="synonym">Pyrophorus luminosus</name>
    <dbReference type="NCBI Taxonomy" id="2038154"/>
    <lineage>
        <taxon>Eukaryota</taxon>
        <taxon>Metazoa</taxon>
        <taxon>Ecdysozoa</taxon>
        <taxon>Arthropoda</taxon>
        <taxon>Hexapoda</taxon>
        <taxon>Insecta</taxon>
        <taxon>Pterygota</taxon>
        <taxon>Neoptera</taxon>
        <taxon>Endopterygota</taxon>
        <taxon>Coleoptera</taxon>
        <taxon>Polyphaga</taxon>
        <taxon>Elateriformia</taxon>
        <taxon>Elateroidea</taxon>
        <taxon>Elateridae</taxon>
        <taxon>Agrypninae</taxon>
        <taxon>Pyrophorini</taxon>
        <taxon>Ignelater</taxon>
    </lineage>
</organism>
<keyword evidence="3" id="KW-1185">Reference proteome</keyword>
<evidence type="ECO:0000256" key="1">
    <source>
        <dbReference type="SAM" id="MobiDB-lite"/>
    </source>
</evidence>
<evidence type="ECO:0000313" key="2">
    <source>
        <dbReference type="EMBL" id="KAF2884627.1"/>
    </source>
</evidence>
<feature type="region of interest" description="Disordered" evidence="1">
    <location>
        <begin position="50"/>
        <end position="69"/>
    </location>
</feature>
<gene>
    <name evidence="2" type="ORF">ILUMI_21548</name>
</gene>
<protein>
    <submittedName>
        <fullName evidence="2">Uncharacterized protein</fullName>
    </submittedName>
</protein>
<evidence type="ECO:0000313" key="3">
    <source>
        <dbReference type="Proteomes" id="UP000801492"/>
    </source>
</evidence>
<name>A0A8K0CG30_IGNLU</name>
<dbReference type="OrthoDB" id="10511042at2759"/>
<comment type="caution">
    <text evidence="2">The sequence shown here is derived from an EMBL/GenBank/DDBJ whole genome shotgun (WGS) entry which is preliminary data.</text>
</comment>
<dbReference type="EMBL" id="VTPC01090148">
    <property type="protein sequence ID" value="KAF2884627.1"/>
    <property type="molecule type" value="Genomic_DNA"/>
</dbReference>
<dbReference type="Proteomes" id="UP000801492">
    <property type="component" value="Unassembled WGS sequence"/>
</dbReference>
<dbReference type="AlphaFoldDB" id="A0A8K0CG30"/>
<proteinExistence type="predicted"/>
<accession>A0A8K0CG30</accession>
<sequence length="69" mass="7815">MEMSWTNVVSDSVKTYGYRNILPDALEALEDDDDLVILSPDVDQLMDEEEFSDNDMLTADMPNDVADQI</sequence>